<evidence type="ECO:0000256" key="1">
    <source>
        <dbReference type="SAM" id="MobiDB-lite"/>
    </source>
</evidence>
<feature type="compositionally biased region" description="Polar residues" evidence="1">
    <location>
        <begin position="632"/>
        <end position="642"/>
    </location>
</feature>
<dbReference type="NCBIfam" id="NF045890">
    <property type="entry name" value="conj_pls20_p028"/>
    <property type="match status" value="1"/>
</dbReference>
<feature type="transmembrane region" description="Helical" evidence="2">
    <location>
        <begin position="317"/>
        <end position="335"/>
    </location>
</feature>
<dbReference type="Proteomes" id="UP000509535">
    <property type="component" value="Chromosome"/>
</dbReference>
<name>A0A7H8V3S5_STRSA</name>
<sequence>MPLLNYQTFSDLMKEIGSTDGDLSGDKAEKLAQFYSYWSNYLEPTPAFMAFIAYIPGGIGKALYQITASLEHVFNNMFKLFGLFGYLGDSNTIIGQFFRGFQVLGTVVFSLILVVSAITGVFTKPVKYKGVITNFLLVTFVTAVMPLALTSIATVVAQDAMSVQTVSSEAPKGSEQYSSLAIQPMKNNVVDLKVLIDNDFSTELFPMDSYGYIKPVKKGSTPVNNITDSTDKRDTSDFATRIDFGATYGATNSELLKQVQERYKKKFGYEGIKGLFLHKLDSEQVGVETITEHRFAKGLNAFESVYLRYKVNWIGMYMQYIILIILLVSMSIKFVKSVFDIVIEAMISPIQGYSSLSNSKKYKELLRTIGGAFAGIFFEVVIMRVTLEICRDLPTLSVSAITKLSGGFFDGLNMWEQCLAAGLVYIGVFFAAMQGVSMIERWLGVSTGHSDTAQQLLGAMMMGNAFATGAGALAHGAVGAGQFGVDMAKKVPGAVVTGSKVLGNSLAATGGGLSGVANAVRDQGIWNTAKGGVSNAVDLADAMAKQGAGKIKDYMGGVTDNLDQKASNAQNAVYKGLKNDAVVPEPGFSRDGDYTLNPSGQYGGEPIFSDDASSLSPSGGVTDPTLPPTPSEEASFQGVSDPTTPPNPSPAKSNFQQSMSQMNYMSQQMQQAGQRMQGQSHIRGAEIDETEE</sequence>
<feature type="region of interest" description="Disordered" evidence="1">
    <location>
        <begin position="584"/>
        <end position="692"/>
    </location>
</feature>
<feature type="transmembrane region" description="Helical" evidence="2">
    <location>
        <begin position="365"/>
        <end position="387"/>
    </location>
</feature>
<dbReference type="Pfam" id="PF26635">
    <property type="entry name" value="DUF8208"/>
    <property type="match status" value="1"/>
</dbReference>
<accession>A0A7H8V3S5</accession>
<organism evidence="4 5">
    <name type="scientific">Streptococcus sanguinis</name>
    <dbReference type="NCBI Taxonomy" id="1305"/>
    <lineage>
        <taxon>Bacteria</taxon>
        <taxon>Bacillati</taxon>
        <taxon>Bacillota</taxon>
        <taxon>Bacilli</taxon>
        <taxon>Lactobacillales</taxon>
        <taxon>Streptococcaceae</taxon>
        <taxon>Streptococcus</taxon>
    </lineage>
</organism>
<dbReference type="InterPro" id="IPR058066">
    <property type="entry name" value="pXO2-14_N"/>
</dbReference>
<keyword evidence="2" id="KW-0812">Transmembrane</keyword>
<evidence type="ECO:0000313" key="5">
    <source>
        <dbReference type="Proteomes" id="UP000509535"/>
    </source>
</evidence>
<gene>
    <name evidence="4" type="ORF">FDP16_11895</name>
</gene>
<dbReference type="InterPro" id="IPR058521">
    <property type="entry name" value="DUF8208"/>
</dbReference>
<protein>
    <recommendedName>
        <fullName evidence="3">DUF8208 domain-containing protein</fullName>
    </recommendedName>
</protein>
<dbReference type="EMBL" id="CP040798">
    <property type="protein sequence ID" value="QLB51091.1"/>
    <property type="molecule type" value="Genomic_DNA"/>
</dbReference>
<proteinExistence type="predicted"/>
<feature type="transmembrane region" description="Helical" evidence="2">
    <location>
        <begin position="104"/>
        <end position="123"/>
    </location>
</feature>
<keyword evidence="2" id="KW-0472">Membrane</keyword>
<feature type="compositionally biased region" description="Low complexity" evidence="1">
    <location>
        <begin position="653"/>
        <end position="679"/>
    </location>
</feature>
<keyword evidence="2" id="KW-1133">Transmembrane helix</keyword>
<dbReference type="AlphaFoldDB" id="A0A7H8V3S5"/>
<reference evidence="4 5" key="1">
    <citation type="submission" date="2019-06" db="EMBL/GenBank/DDBJ databases">
        <title>The organization of the Streptococcus sanguinis genomes.</title>
        <authorList>
            <person name="Wang H.Y."/>
            <person name="Chen Y.Y.M."/>
            <person name="Wu C.H."/>
        </authorList>
    </citation>
    <scope>NUCLEOTIDE SEQUENCE [LARGE SCALE GENOMIC DNA]</scope>
    <source>
        <strain evidence="4 5">CGMH058</strain>
    </source>
</reference>
<feature type="domain" description="DUF8208" evidence="3">
    <location>
        <begin position="52"/>
        <end position="459"/>
    </location>
</feature>
<evidence type="ECO:0000256" key="2">
    <source>
        <dbReference type="SAM" id="Phobius"/>
    </source>
</evidence>
<feature type="transmembrane region" description="Helical" evidence="2">
    <location>
        <begin position="414"/>
        <end position="433"/>
    </location>
</feature>
<feature type="transmembrane region" description="Helical" evidence="2">
    <location>
        <begin position="135"/>
        <end position="157"/>
    </location>
</feature>
<evidence type="ECO:0000259" key="3">
    <source>
        <dbReference type="Pfam" id="PF26635"/>
    </source>
</evidence>
<evidence type="ECO:0000313" key="4">
    <source>
        <dbReference type="EMBL" id="QLB51091.1"/>
    </source>
</evidence>